<organism evidence="1 2">
    <name type="scientific">Mucor lusitanicus CBS 277.49</name>
    <dbReference type="NCBI Taxonomy" id="747725"/>
    <lineage>
        <taxon>Eukaryota</taxon>
        <taxon>Fungi</taxon>
        <taxon>Fungi incertae sedis</taxon>
        <taxon>Mucoromycota</taxon>
        <taxon>Mucoromycotina</taxon>
        <taxon>Mucoromycetes</taxon>
        <taxon>Mucorales</taxon>
        <taxon>Mucorineae</taxon>
        <taxon>Mucoraceae</taxon>
        <taxon>Mucor</taxon>
    </lineage>
</organism>
<dbReference type="EMBL" id="AMYB01000002">
    <property type="protein sequence ID" value="OAD06854.1"/>
    <property type="molecule type" value="Genomic_DNA"/>
</dbReference>
<name>A0A168NWX1_MUCCL</name>
<reference evidence="1 2" key="1">
    <citation type="submission" date="2015-06" db="EMBL/GenBank/DDBJ databases">
        <title>Expansion of signal transduction pathways in fungi by whole-genome duplication.</title>
        <authorList>
            <consortium name="DOE Joint Genome Institute"/>
            <person name="Corrochano L.M."/>
            <person name="Kuo A."/>
            <person name="Marcet-Houben M."/>
            <person name="Polaino S."/>
            <person name="Salamov A."/>
            <person name="Villalobos J.M."/>
            <person name="Alvarez M.I."/>
            <person name="Avalos J."/>
            <person name="Benito E.P."/>
            <person name="Benoit I."/>
            <person name="Burger G."/>
            <person name="Camino L.P."/>
            <person name="Canovas D."/>
            <person name="Cerda-Olmedo E."/>
            <person name="Cheng J.-F."/>
            <person name="Dominguez A."/>
            <person name="Elias M."/>
            <person name="Eslava A.P."/>
            <person name="Glaser F."/>
            <person name="Grimwood J."/>
            <person name="Gutierrez G."/>
            <person name="Heitman J."/>
            <person name="Henrissat B."/>
            <person name="Iturriaga E.A."/>
            <person name="Lang B.F."/>
            <person name="Lavin J.L."/>
            <person name="Lee S."/>
            <person name="Li W."/>
            <person name="Lindquist E."/>
            <person name="Lopez-Garcia S."/>
            <person name="Luque E.M."/>
            <person name="Marcos A.T."/>
            <person name="Martin J."/>
            <person name="Mccluskey K."/>
            <person name="Medina H.R."/>
            <person name="Miralles-Duran A."/>
            <person name="Miyazaki A."/>
            <person name="Munoz-Torres E."/>
            <person name="Oguiza J.A."/>
            <person name="Ohm R."/>
            <person name="Olmedo M."/>
            <person name="Orejas M."/>
            <person name="Ortiz-Castellanos L."/>
            <person name="Pisabarro A.G."/>
            <person name="Rodriguez-Romero J."/>
            <person name="Ruiz-Herrera J."/>
            <person name="Ruiz-Vazquez R."/>
            <person name="Sanz C."/>
            <person name="Schackwitz W."/>
            <person name="Schmutz J."/>
            <person name="Shahriari M."/>
            <person name="Shelest E."/>
            <person name="Silva-Franco F."/>
            <person name="Soanes D."/>
            <person name="Syed K."/>
            <person name="Tagua V.G."/>
            <person name="Talbot N.J."/>
            <person name="Thon M."/>
            <person name="De Vries R.P."/>
            <person name="Wiebenga A."/>
            <person name="Yadav J.S."/>
            <person name="Braun E.L."/>
            <person name="Baker S."/>
            <person name="Garre V."/>
            <person name="Horwitz B."/>
            <person name="Torres-Martinez S."/>
            <person name="Idnurm A."/>
            <person name="Herrera-Estrella A."/>
            <person name="Gabaldon T."/>
            <person name="Grigoriev I.V."/>
        </authorList>
    </citation>
    <scope>NUCLEOTIDE SEQUENCE [LARGE SCALE GENOMIC DNA]</scope>
    <source>
        <strain evidence="1 2">CBS 277.49</strain>
    </source>
</reference>
<sequence>MSHFIQYNYSASNQMPCTREPAVHLTDSIFSNCSSTSSTTTLSNHLEDATSNHKTDTLKWFFKAVSAVDNSYKATTENLNKLTGGNRRI</sequence>
<protein>
    <submittedName>
        <fullName evidence="1">Uncharacterized protein</fullName>
    </submittedName>
</protein>
<evidence type="ECO:0000313" key="1">
    <source>
        <dbReference type="EMBL" id="OAD06854.1"/>
    </source>
</evidence>
<dbReference type="VEuPathDB" id="FungiDB:MUCCIDRAFT_107446"/>
<dbReference type="Proteomes" id="UP000077051">
    <property type="component" value="Unassembled WGS sequence"/>
</dbReference>
<accession>A0A168NWX1</accession>
<evidence type="ECO:0000313" key="2">
    <source>
        <dbReference type="Proteomes" id="UP000077051"/>
    </source>
</evidence>
<comment type="caution">
    <text evidence="1">The sequence shown here is derived from an EMBL/GenBank/DDBJ whole genome shotgun (WGS) entry which is preliminary data.</text>
</comment>
<dbReference type="AlphaFoldDB" id="A0A168NWX1"/>
<gene>
    <name evidence="1" type="ORF">MUCCIDRAFT_107446</name>
</gene>
<keyword evidence="2" id="KW-1185">Reference proteome</keyword>
<proteinExistence type="predicted"/>